<protein>
    <recommendedName>
        <fullName evidence="4">Lipoprotein</fullName>
    </recommendedName>
</protein>
<dbReference type="Proteomes" id="UP000645517">
    <property type="component" value="Unassembled WGS sequence"/>
</dbReference>
<evidence type="ECO:0008006" key="4">
    <source>
        <dbReference type="Google" id="ProtNLM"/>
    </source>
</evidence>
<dbReference type="PROSITE" id="PS51257">
    <property type="entry name" value="PROKAR_LIPOPROTEIN"/>
    <property type="match status" value="1"/>
</dbReference>
<gene>
    <name evidence="2" type="ORF">GCM10010842_20690</name>
</gene>
<proteinExistence type="predicted"/>
<keyword evidence="3" id="KW-1185">Reference proteome</keyword>
<evidence type="ECO:0000256" key="1">
    <source>
        <dbReference type="SAM" id="SignalP"/>
    </source>
</evidence>
<keyword evidence="1" id="KW-0732">Signal</keyword>
<evidence type="ECO:0000313" key="3">
    <source>
        <dbReference type="Proteomes" id="UP000645517"/>
    </source>
</evidence>
<accession>A0ABQ2J5D8</accession>
<feature type="chain" id="PRO_5047245838" description="Lipoprotein" evidence="1">
    <location>
        <begin position="21"/>
        <end position="666"/>
    </location>
</feature>
<dbReference type="RefSeq" id="WP_189056539.1">
    <property type="nucleotide sequence ID" value="NZ_BMOR01000007.1"/>
</dbReference>
<comment type="caution">
    <text evidence="2">The sequence shown here is derived from an EMBL/GenBank/DDBJ whole genome shotgun (WGS) entry which is preliminary data.</text>
</comment>
<reference evidence="3" key="1">
    <citation type="journal article" date="2019" name="Int. J. Syst. Evol. Microbiol.">
        <title>The Global Catalogue of Microorganisms (GCM) 10K type strain sequencing project: providing services to taxonomists for standard genome sequencing and annotation.</title>
        <authorList>
            <consortium name="The Broad Institute Genomics Platform"/>
            <consortium name="The Broad Institute Genome Sequencing Center for Infectious Disease"/>
            <person name="Wu L."/>
            <person name="Ma J."/>
        </authorList>
    </citation>
    <scope>NUCLEOTIDE SEQUENCE [LARGE SCALE GENOMIC DNA]</scope>
    <source>
        <strain evidence="3">JCM 16918</strain>
    </source>
</reference>
<dbReference type="EMBL" id="BMOR01000007">
    <property type="protein sequence ID" value="GGN38132.1"/>
    <property type="molecule type" value="Genomic_DNA"/>
</dbReference>
<evidence type="ECO:0000313" key="2">
    <source>
        <dbReference type="EMBL" id="GGN38132.1"/>
    </source>
</evidence>
<feature type="signal peptide" evidence="1">
    <location>
        <begin position="1"/>
        <end position="20"/>
    </location>
</feature>
<organism evidence="2 3">
    <name type="scientific">Deinococcus daejeonensis</name>
    <dbReference type="NCBI Taxonomy" id="1007098"/>
    <lineage>
        <taxon>Bacteria</taxon>
        <taxon>Thermotogati</taxon>
        <taxon>Deinococcota</taxon>
        <taxon>Deinococci</taxon>
        <taxon>Deinococcales</taxon>
        <taxon>Deinococcaceae</taxon>
        <taxon>Deinococcus</taxon>
    </lineage>
</organism>
<sequence length="666" mass="68547">MRRTTLTMLAGLLASCAPHATPDPESAPPRLIGYLQVNTDPGHPDARWVNPVTLTPLTLTETPGVQFRSVTAAPAAVNDTASGERFFSTTLQVSAPERRNIYLIGVDTAQTIGDTAFTSVRSDAGVLLGEGAARSVKPAHRMTAPGVVHPAAADLVVFSEAELADRTSAAPALFPWGFAARVCQTSACDTYTRTFPPDPGGQTTYSGRVTLAFRVPLSGTATPRSVTGTYAVFAESGEDLRVTQTPEEQARGTVAGLGAPNAQALPPAFRVIHFPGSTIPFGTRLTTVRTSGPAGAPTGTLFPPADPCAAPSGVLDPCFTPVITRPILSDLHLQTSGADTLVFGTQSGSGLAWESLSAPSASALLSLPPAAHRPLLHAGRVTTGAVDVDGGTGFRIARYLVSGQPDPTFTPAGIPYDLALSTANLPGEPPVLVPLGTDLLVISAYQREELICDENSCNWSVALDEGLRTTVLTSGGAVNAAHPLQDRRQTLVGARDATLGPSCANATAAAVVAPGSTSGNSRLVIFSAQGATARQLNSGPVLACQLRANGDVHLVTGGGAPRFLTVTAGAVTDVPLLVGALPGGGVRKAAFYADGHAYLATYRSAAPPATVECTPTGTCSALRPVGLLESSIEDVVIDASGQLVTLRADGMFDGGPPQLTLERWIR</sequence>
<name>A0ABQ2J5D8_9DEIO</name>